<protein>
    <submittedName>
        <fullName evidence="1">Uncharacterized protein</fullName>
    </submittedName>
</protein>
<evidence type="ECO:0000313" key="1">
    <source>
        <dbReference type="EMBL" id="VEL30364.1"/>
    </source>
</evidence>
<keyword evidence="2" id="KW-1185">Reference proteome</keyword>
<sequence>MGMGTLVGEPGNSTFGGKVIVEKVDLRDQARGFDAIFGTFWKVMKMVLWHVVEGGERRLAIITFRRNCHSIWS</sequence>
<proteinExistence type="predicted"/>
<gene>
    <name evidence="1" type="ORF">PXEA_LOCUS23804</name>
</gene>
<accession>A0A3S5FF95</accession>
<comment type="caution">
    <text evidence="1">The sequence shown here is derived from an EMBL/GenBank/DDBJ whole genome shotgun (WGS) entry which is preliminary data.</text>
</comment>
<dbReference type="EMBL" id="CAAALY010111637">
    <property type="protein sequence ID" value="VEL30364.1"/>
    <property type="molecule type" value="Genomic_DNA"/>
</dbReference>
<reference evidence="1" key="1">
    <citation type="submission" date="2018-11" db="EMBL/GenBank/DDBJ databases">
        <authorList>
            <consortium name="Pathogen Informatics"/>
        </authorList>
    </citation>
    <scope>NUCLEOTIDE SEQUENCE</scope>
</reference>
<name>A0A3S5FF95_9PLAT</name>
<evidence type="ECO:0000313" key="2">
    <source>
        <dbReference type="Proteomes" id="UP000784294"/>
    </source>
</evidence>
<dbReference type="Proteomes" id="UP000784294">
    <property type="component" value="Unassembled WGS sequence"/>
</dbReference>
<organism evidence="1 2">
    <name type="scientific">Protopolystoma xenopodis</name>
    <dbReference type="NCBI Taxonomy" id="117903"/>
    <lineage>
        <taxon>Eukaryota</taxon>
        <taxon>Metazoa</taxon>
        <taxon>Spiralia</taxon>
        <taxon>Lophotrochozoa</taxon>
        <taxon>Platyhelminthes</taxon>
        <taxon>Monogenea</taxon>
        <taxon>Polyopisthocotylea</taxon>
        <taxon>Polystomatidea</taxon>
        <taxon>Polystomatidae</taxon>
        <taxon>Protopolystoma</taxon>
    </lineage>
</organism>
<dbReference type="AlphaFoldDB" id="A0A3S5FF95"/>